<sequence length="106" mass="11680">MLTDLKEKVWKANLDLVKYDLVTLTWGNVSGLNRKKGLVAITPSGTSYEAMKPEDIVIVDLSGKVVEGKLQPSSDTPTHLELYKAFREISGATHTHSEFATMFAQA</sequence>
<dbReference type="EMBL" id="BART01031153">
    <property type="protein sequence ID" value="GAH11244.1"/>
    <property type="molecule type" value="Genomic_DNA"/>
</dbReference>
<evidence type="ECO:0000259" key="4">
    <source>
        <dbReference type="SMART" id="SM01007"/>
    </source>
</evidence>
<reference evidence="5" key="1">
    <citation type="journal article" date="2014" name="Front. Microbiol.">
        <title>High frequency of phylogenetically diverse reductive dehalogenase-homologous genes in deep subseafloor sedimentary metagenomes.</title>
        <authorList>
            <person name="Kawai M."/>
            <person name="Futagami T."/>
            <person name="Toyoda A."/>
            <person name="Takaki Y."/>
            <person name="Nishi S."/>
            <person name="Hori S."/>
            <person name="Arai W."/>
            <person name="Tsubouchi T."/>
            <person name="Morono Y."/>
            <person name="Uchiyama I."/>
            <person name="Ito T."/>
            <person name="Fujiyama A."/>
            <person name="Inagaki F."/>
            <person name="Takami H."/>
        </authorList>
    </citation>
    <scope>NUCLEOTIDE SEQUENCE</scope>
    <source>
        <strain evidence="5">Expedition CK06-06</strain>
    </source>
</reference>
<comment type="caution">
    <text evidence="5">The sequence shown here is derived from an EMBL/GenBank/DDBJ whole genome shotgun (WGS) entry which is preliminary data.</text>
</comment>
<evidence type="ECO:0000256" key="3">
    <source>
        <dbReference type="ARBA" id="ARBA00022833"/>
    </source>
</evidence>
<proteinExistence type="predicted"/>
<name>X1E241_9ZZZZ</name>
<evidence type="ECO:0000256" key="2">
    <source>
        <dbReference type="ARBA" id="ARBA00022723"/>
    </source>
</evidence>
<keyword evidence="2" id="KW-0479">Metal-binding</keyword>
<accession>X1E241</accession>
<comment type="cofactor">
    <cofactor evidence="1">
        <name>Zn(2+)</name>
        <dbReference type="ChEBI" id="CHEBI:29105"/>
    </cofactor>
</comment>
<dbReference type="InterPro" id="IPR036409">
    <property type="entry name" value="Aldolase_II/adducin_N_sf"/>
</dbReference>
<dbReference type="PANTHER" id="PTHR22789:SF8">
    <property type="entry name" value="L-RIBULOSE-5-PHOSPHATE 4-EPIMERASE SGBE"/>
    <property type="match status" value="1"/>
</dbReference>
<dbReference type="GO" id="GO:0019323">
    <property type="term" value="P:pentose catabolic process"/>
    <property type="evidence" value="ECO:0007669"/>
    <property type="project" value="TreeGrafter"/>
</dbReference>
<evidence type="ECO:0000313" key="5">
    <source>
        <dbReference type="EMBL" id="GAH11244.1"/>
    </source>
</evidence>
<dbReference type="InterPro" id="IPR001303">
    <property type="entry name" value="Aldolase_II/adducin_N"/>
</dbReference>
<dbReference type="SUPFAM" id="SSF53639">
    <property type="entry name" value="AraD/HMP-PK domain-like"/>
    <property type="match status" value="1"/>
</dbReference>
<organism evidence="5">
    <name type="scientific">marine sediment metagenome</name>
    <dbReference type="NCBI Taxonomy" id="412755"/>
    <lineage>
        <taxon>unclassified sequences</taxon>
        <taxon>metagenomes</taxon>
        <taxon>ecological metagenomes</taxon>
    </lineage>
</organism>
<keyword evidence="3" id="KW-0862">Zinc</keyword>
<gene>
    <name evidence="5" type="ORF">S01H4_54174</name>
</gene>
<dbReference type="Gene3D" id="3.40.225.10">
    <property type="entry name" value="Class II aldolase/adducin N-terminal domain"/>
    <property type="match status" value="1"/>
</dbReference>
<dbReference type="InterPro" id="IPR050197">
    <property type="entry name" value="Aldolase_class_II_sugar_metab"/>
</dbReference>
<dbReference type="Pfam" id="PF00596">
    <property type="entry name" value="Aldolase_II"/>
    <property type="match status" value="1"/>
</dbReference>
<evidence type="ECO:0000256" key="1">
    <source>
        <dbReference type="ARBA" id="ARBA00001947"/>
    </source>
</evidence>
<dbReference type="GO" id="GO:0005829">
    <property type="term" value="C:cytosol"/>
    <property type="evidence" value="ECO:0007669"/>
    <property type="project" value="TreeGrafter"/>
</dbReference>
<dbReference type="GO" id="GO:0046872">
    <property type="term" value="F:metal ion binding"/>
    <property type="evidence" value="ECO:0007669"/>
    <property type="project" value="UniProtKB-KW"/>
</dbReference>
<dbReference type="GO" id="GO:0016832">
    <property type="term" value="F:aldehyde-lyase activity"/>
    <property type="evidence" value="ECO:0007669"/>
    <property type="project" value="TreeGrafter"/>
</dbReference>
<dbReference type="AlphaFoldDB" id="X1E241"/>
<protein>
    <recommendedName>
        <fullName evidence="4">Class II aldolase/adducin N-terminal domain-containing protein</fullName>
    </recommendedName>
</protein>
<feature type="domain" description="Class II aldolase/adducin N-terminal" evidence="4">
    <location>
        <begin position="7"/>
        <end position="106"/>
    </location>
</feature>
<feature type="non-terminal residue" evidence="5">
    <location>
        <position position="106"/>
    </location>
</feature>
<dbReference type="PANTHER" id="PTHR22789">
    <property type="entry name" value="FUCULOSE PHOSPHATE ALDOLASE"/>
    <property type="match status" value="1"/>
</dbReference>
<dbReference type="SMART" id="SM01007">
    <property type="entry name" value="Aldolase_II"/>
    <property type="match status" value="1"/>
</dbReference>